<keyword evidence="1" id="KW-0812">Transmembrane</keyword>
<sequence length="157" mass="17413">MQTPLTLYPSGRRAILIACASTILALSCVGLGLTGKEIGYIAAAFFVGCGALGTMEIWPGSSSLRIDETGIRYCYLFTSHHIAWNEIANFETELVSHSGLWGQQMVGLNYVNRNEPSNKRYRLDELLPNNFGRDAKSLAKLLNEYRQHFVEDPQPSG</sequence>
<proteinExistence type="predicted"/>
<organism evidence="2 3">
    <name type="scientific">Blastopirellula retiformator</name>
    <dbReference type="NCBI Taxonomy" id="2527970"/>
    <lineage>
        <taxon>Bacteria</taxon>
        <taxon>Pseudomonadati</taxon>
        <taxon>Planctomycetota</taxon>
        <taxon>Planctomycetia</taxon>
        <taxon>Pirellulales</taxon>
        <taxon>Pirellulaceae</taxon>
        <taxon>Blastopirellula</taxon>
    </lineage>
</organism>
<gene>
    <name evidence="2" type="ORF">Enr8_38690</name>
</gene>
<feature type="transmembrane region" description="Helical" evidence="1">
    <location>
        <begin position="38"/>
        <end position="58"/>
    </location>
</feature>
<accession>A0A5C5V1V2</accession>
<evidence type="ECO:0008006" key="4">
    <source>
        <dbReference type="Google" id="ProtNLM"/>
    </source>
</evidence>
<evidence type="ECO:0000313" key="2">
    <source>
        <dbReference type="EMBL" id="TWT31943.1"/>
    </source>
</evidence>
<keyword evidence="1" id="KW-1133">Transmembrane helix</keyword>
<feature type="transmembrane region" description="Helical" evidence="1">
    <location>
        <begin position="14"/>
        <end position="32"/>
    </location>
</feature>
<reference evidence="2 3" key="1">
    <citation type="submission" date="2019-02" db="EMBL/GenBank/DDBJ databases">
        <title>Deep-cultivation of Planctomycetes and their phenomic and genomic characterization uncovers novel biology.</title>
        <authorList>
            <person name="Wiegand S."/>
            <person name="Jogler M."/>
            <person name="Boedeker C."/>
            <person name="Pinto D."/>
            <person name="Vollmers J."/>
            <person name="Rivas-Marin E."/>
            <person name="Kohn T."/>
            <person name="Peeters S.H."/>
            <person name="Heuer A."/>
            <person name="Rast P."/>
            <person name="Oberbeckmann S."/>
            <person name="Bunk B."/>
            <person name="Jeske O."/>
            <person name="Meyerdierks A."/>
            <person name="Storesund J.E."/>
            <person name="Kallscheuer N."/>
            <person name="Luecker S."/>
            <person name="Lage O.M."/>
            <person name="Pohl T."/>
            <person name="Merkel B.J."/>
            <person name="Hornburger P."/>
            <person name="Mueller R.-W."/>
            <person name="Bruemmer F."/>
            <person name="Labrenz M."/>
            <person name="Spormann A.M."/>
            <person name="Op Den Camp H."/>
            <person name="Overmann J."/>
            <person name="Amann R."/>
            <person name="Jetten M.S.M."/>
            <person name="Mascher T."/>
            <person name="Medema M.H."/>
            <person name="Devos D.P."/>
            <person name="Kaster A.-K."/>
            <person name="Ovreas L."/>
            <person name="Rohde M."/>
            <person name="Galperin M.Y."/>
            <person name="Jogler C."/>
        </authorList>
    </citation>
    <scope>NUCLEOTIDE SEQUENCE [LARGE SCALE GENOMIC DNA]</scope>
    <source>
        <strain evidence="2 3">Enr8</strain>
    </source>
</reference>
<name>A0A5C5V1V2_9BACT</name>
<evidence type="ECO:0000256" key="1">
    <source>
        <dbReference type="SAM" id="Phobius"/>
    </source>
</evidence>
<dbReference type="AlphaFoldDB" id="A0A5C5V1V2"/>
<dbReference type="RefSeq" id="WP_146434484.1">
    <property type="nucleotide sequence ID" value="NZ_SJPF01000004.1"/>
</dbReference>
<keyword evidence="1" id="KW-0472">Membrane</keyword>
<keyword evidence="3" id="KW-1185">Reference proteome</keyword>
<comment type="caution">
    <text evidence="2">The sequence shown here is derived from an EMBL/GenBank/DDBJ whole genome shotgun (WGS) entry which is preliminary data.</text>
</comment>
<dbReference type="Proteomes" id="UP000318878">
    <property type="component" value="Unassembled WGS sequence"/>
</dbReference>
<dbReference type="EMBL" id="SJPF01000004">
    <property type="protein sequence ID" value="TWT31943.1"/>
    <property type="molecule type" value="Genomic_DNA"/>
</dbReference>
<protein>
    <recommendedName>
        <fullName evidence="4">PH domain-containing protein</fullName>
    </recommendedName>
</protein>
<evidence type="ECO:0000313" key="3">
    <source>
        <dbReference type="Proteomes" id="UP000318878"/>
    </source>
</evidence>
<dbReference type="OrthoDB" id="1257940at2"/>